<reference evidence="9 10" key="1">
    <citation type="submission" date="2021-01" db="EMBL/GenBank/DDBJ databases">
        <title>Streptomyces acididurans sp. nov., isolated from a peat swamp forest soil.</title>
        <authorList>
            <person name="Chantavorakit T."/>
            <person name="Duangmal K."/>
        </authorList>
    </citation>
    <scope>NUCLEOTIDE SEQUENCE [LARGE SCALE GENOMIC DNA]</scope>
    <source>
        <strain evidence="9 10">KK5PA1</strain>
    </source>
</reference>
<evidence type="ECO:0000256" key="1">
    <source>
        <dbReference type="ARBA" id="ARBA00004651"/>
    </source>
</evidence>
<dbReference type="InterPro" id="IPR052017">
    <property type="entry name" value="TSUP"/>
</dbReference>
<evidence type="ECO:0000256" key="5">
    <source>
        <dbReference type="ARBA" id="ARBA00022692"/>
    </source>
</evidence>
<feature type="transmembrane region" description="Helical" evidence="8">
    <location>
        <begin position="34"/>
        <end position="56"/>
    </location>
</feature>
<feature type="transmembrane region" description="Helical" evidence="8">
    <location>
        <begin position="213"/>
        <end position="231"/>
    </location>
</feature>
<feature type="transmembrane region" description="Helical" evidence="8">
    <location>
        <begin position="93"/>
        <end position="110"/>
    </location>
</feature>
<comment type="caution">
    <text evidence="9">The sequence shown here is derived from an EMBL/GenBank/DDBJ whole genome shotgun (WGS) entry which is preliminary data.</text>
</comment>
<dbReference type="PANTHER" id="PTHR30269">
    <property type="entry name" value="TRANSMEMBRANE PROTEIN YFCA"/>
    <property type="match status" value="1"/>
</dbReference>
<evidence type="ECO:0000256" key="6">
    <source>
        <dbReference type="ARBA" id="ARBA00022989"/>
    </source>
</evidence>
<proteinExistence type="inferred from homology"/>
<dbReference type="EMBL" id="JADKYB010000001">
    <property type="protein sequence ID" value="MBM9502952.1"/>
    <property type="molecule type" value="Genomic_DNA"/>
</dbReference>
<dbReference type="InterPro" id="IPR002781">
    <property type="entry name" value="TM_pro_TauE-like"/>
</dbReference>
<name>A0ABS2THX0_9ACTN</name>
<keyword evidence="3" id="KW-0813">Transport</keyword>
<dbReference type="RefSeq" id="WP_205354850.1">
    <property type="nucleotide sequence ID" value="NZ_JADKYB010000001.1"/>
</dbReference>
<gene>
    <name evidence="9" type="ORF">ITX44_00035</name>
</gene>
<organism evidence="9 10">
    <name type="scientific">Actinacidiphila acididurans</name>
    <dbReference type="NCBI Taxonomy" id="2784346"/>
    <lineage>
        <taxon>Bacteria</taxon>
        <taxon>Bacillati</taxon>
        <taxon>Actinomycetota</taxon>
        <taxon>Actinomycetes</taxon>
        <taxon>Kitasatosporales</taxon>
        <taxon>Streptomycetaceae</taxon>
        <taxon>Actinacidiphila</taxon>
    </lineage>
</organism>
<evidence type="ECO:0000256" key="7">
    <source>
        <dbReference type="ARBA" id="ARBA00023136"/>
    </source>
</evidence>
<dbReference type="Proteomes" id="UP000749040">
    <property type="component" value="Unassembled WGS sequence"/>
</dbReference>
<keyword evidence="7 8" id="KW-0472">Membrane</keyword>
<comment type="subcellular location">
    <subcellularLocation>
        <location evidence="1 8">Cell membrane</location>
        <topology evidence="1 8">Multi-pass membrane protein</topology>
    </subcellularLocation>
</comment>
<sequence>MVLAAWCAIAVGGLVQTTAGFGFALVCSPVLVAALGPTAAVRSVITLSSLISVLILARTWRHTRLREALLLAVPAVVLAAPVAVLVHHMDTRVLTAAAGAVTVTAAASMARRNLRLPVRGPGGMAATGLASTLMNALGGLSGPAAAIYAANEEWPPQEIAPTLQVFGLILNAASLATLGGPALDLRLASALPVGWLCGIWAARRLSAAQLHRVILALAAAGGAAAVMRAAIG</sequence>
<keyword evidence="10" id="KW-1185">Reference proteome</keyword>
<keyword evidence="6 8" id="KW-1133">Transmembrane helix</keyword>
<dbReference type="Pfam" id="PF01925">
    <property type="entry name" value="TauE"/>
    <property type="match status" value="1"/>
</dbReference>
<evidence type="ECO:0000256" key="8">
    <source>
        <dbReference type="RuleBase" id="RU363041"/>
    </source>
</evidence>
<evidence type="ECO:0000256" key="3">
    <source>
        <dbReference type="ARBA" id="ARBA00022448"/>
    </source>
</evidence>
<accession>A0ABS2THX0</accession>
<feature type="transmembrane region" description="Helical" evidence="8">
    <location>
        <begin position="68"/>
        <end position="87"/>
    </location>
</feature>
<evidence type="ECO:0000313" key="10">
    <source>
        <dbReference type="Proteomes" id="UP000749040"/>
    </source>
</evidence>
<dbReference type="PANTHER" id="PTHR30269:SF37">
    <property type="entry name" value="MEMBRANE TRANSPORTER PROTEIN"/>
    <property type="match status" value="1"/>
</dbReference>
<protein>
    <recommendedName>
        <fullName evidence="8">Probable membrane transporter protein</fullName>
    </recommendedName>
</protein>
<evidence type="ECO:0000256" key="4">
    <source>
        <dbReference type="ARBA" id="ARBA00022475"/>
    </source>
</evidence>
<evidence type="ECO:0000313" key="9">
    <source>
        <dbReference type="EMBL" id="MBM9502952.1"/>
    </source>
</evidence>
<keyword evidence="4 8" id="KW-1003">Cell membrane</keyword>
<comment type="similarity">
    <text evidence="2 8">Belongs to the 4-toluene sulfonate uptake permease (TSUP) (TC 2.A.102) family.</text>
</comment>
<keyword evidence="5 8" id="KW-0812">Transmembrane</keyword>
<evidence type="ECO:0000256" key="2">
    <source>
        <dbReference type="ARBA" id="ARBA00009142"/>
    </source>
</evidence>